<dbReference type="GO" id="GO:0008654">
    <property type="term" value="P:phospholipid biosynthetic process"/>
    <property type="evidence" value="ECO:0007669"/>
    <property type="project" value="InterPro"/>
</dbReference>
<dbReference type="PANTHER" id="PTHR10067">
    <property type="entry name" value="PHOSPHATIDYLSERINE DECARBOXYLASE"/>
    <property type="match status" value="1"/>
</dbReference>
<dbReference type="EMBL" id="OIVN01005558">
    <property type="protein sequence ID" value="SPD23089.1"/>
    <property type="molecule type" value="Genomic_DNA"/>
</dbReference>
<dbReference type="Pfam" id="PF02666">
    <property type="entry name" value="PS_Dcarbxylase"/>
    <property type="match status" value="1"/>
</dbReference>
<dbReference type="InterPro" id="IPR003817">
    <property type="entry name" value="PS_Dcarbxylase"/>
</dbReference>
<sequence>MQNFNEFFVRELKPGVRPIACMERDDVAVCAADSRLMAFKSADDSLRFWIKGRKFSIQGLLGQDVCSSTFIDGALVIFRLAPQDYHRFHFPVSGTIEQSVNIPGCLYTVNPIAVNSKYCNVFTENKRVVSIISTADFGKDVMGPSTQCDFEVGAYYKFKGGEADSSFPWRSIWQTEAPLRVALFTWTAALHKTLTMDGLRNWTKVIV</sequence>
<dbReference type="AlphaFoldDB" id="A0A2N9IGC2"/>
<dbReference type="PANTHER" id="PTHR10067:SF17">
    <property type="entry name" value="PHOSPHATIDYLSERINE DECARBOXYLASE PROENZYME 2"/>
    <property type="match status" value="1"/>
</dbReference>
<accession>A0A2N9IGC2</accession>
<evidence type="ECO:0008006" key="4">
    <source>
        <dbReference type="Google" id="ProtNLM"/>
    </source>
</evidence>
<keyword evidence="2" id="KW-0456">Lyase</keyword>
<gene>
    <name evidence="3" type="ORF">FSB_LOCUS50971</name>
</gene>
<name>A0A2N9IGC2_FAGSY</name>
<evidence type="ECO:0000256" key="1">
    <source>
        <dbReference type="ARBA" id="ARBA00022793"/>
    </source>
</evidence>
<organism evidence="3">
    <name type="scientific">Fagus sylvatica</name>
    <name type="common">Beechnut</name>
    <dbReference type="NCBI Taxonomy" id="28930"/>
    <lineage>
        <taxon>Eukaryota</taxon>
        <taxon>Viridiplantae</taxon>
        <taxon>Streptophyta</taxon>
        <taxon>Embryophyta</taxon>
        <taxon>Tracheophyta</taxon>
        <taxon>Spermatophyta</taxon>
        <taxon>Magnoliopsida</taxon>
        <taxon>eudicotyledons</taxon>
        <taxon>Gunneridae</taxon>
        <taxon>Pentapetalae</taxon>
        <taxon>rosids</taxon>
        <taxon>fabids</taxon>
        <taxon>Fagales</taxon>
        <taxon>Fagaceae</taxon>
        <taxon>Fagus</taxon>
    </lineage>
</organism>
<evidence type="ECO:0000313" key="3">
    <source>
        <dbReference type="EMBL" id="SPD23089.1"/>
    </source>
</evidence>
<proteinExistence type="predicted"/>
<evidence type="ECO:0000256" key="2">
    <source>
        <dbReference type="ARBA" id="ARBA00023239"/>
    </source>
</evidence>
<protein>
    <recommendedName>
        <fullName evidence="4">Phosphatidylserine decarboxylase</fullName>
    </recommendedName>
</protein>
<reference evidence="3" key="1">
    <citation type="submission" date="2018-02" db="EMBL/GenBank/DDBJ databases">
        <authorList>
            <person name="Cohen D.B."/>
            <person name="Kent A.D."/>
        </authorList>
    </citation>
    <scope>NUCLEOTIDE SEQUENCE</scope>
</reference>
<dbReference type="GO" id="GO:0004609">
    <property type="term" value="F:phosphatidylserine decarboxylase activity"/>
    <property type="evidence" value="ECO:0007669"/>
    <property type="project" value="InterPro"/>
</dbReference>
<keyword evidence="1" id="KW-0210">Decarboxylase</keyword>